<keyword evidence="2" id="KW-1185">Reference proteome</keyword>
<gene>
    <name evidence="1" type="ORF">SAMN04515674_112106</name>
</gene>
<proteinExistence type="predicted"/>
<evidence type="ECO:0000313" key="2">
    <source>
        <dbReference type="Proteomes" id="UP000199306"/>
    </source>
</evidence>
<dbReference type="Proteomes" id="UP000199306">
    <property type="component" value="Unassembled WGS sequence"/>
</dbReference>
<dbReference type="STRING" id="1079859.SAMN04515674_112106"/>
<dbReference type="RefSeq" id="WP_143095265.1">
    <property type="nucleotide sequence ID" value="NZ_FOXH01000012.1"/>
</dbReference>
<accession>A0A1I5WQ85</accession>
<protein>
    <recommendedName>
        <fullName evidence="3">Outer membrane protein beta-barrel domain-containing protein</fullName>
    </recommendedName>
</protein>
<name>A0A1I5WQ85_9BACT</name>
<organism evidence="1 2">
    <name type="scientific">Pseudarcicella hirudinis</name>
    <dbReference type="NCBI Taxonomy" id="1079859"/>
    <lineage>
        <taxon>Bacteria</taxon>
        <taxon>Pseudomonadati</taxon>
        <taxon>Bacteroidota</taxon>
        <taxon>Cytophagia</taxon>
        <taxon>Cytophagales</taxon>
        <taxon>Flectobacillaceae</taxon>
        <taxon>Pseudarcicella</taxon>
    </lineage>
</organism>
<dbReference type="OrthoDB" id="1121518at2"/>
<sequence length="207" mass="22528">MIHGNVMAMKKVLIVLLFLTGFHAVSGQDKIVTRKSRFVNFTELGVLLGNAYQITNSSGYSSPVLSKTSFSVQTFNGLRLIPNLAAGITVGIDWLGKYQILPISAGLRKTFGLEKSNRVKAFLGLDAGYGFTWLNDEIPWQTIKGSINISPAAGLMIPTGGDAFITVSAGYKHNELTITQGTDNIYGQTSVNNNRYDRMSIRIGVSF</sequence>
<dbReference type="AlphaFoldDB" id="A0A1I5WQ85"/>
<dbReference type="EMBL" id="FOXH01000012">
    <property type="protein sequence ID" value="SFQ21870.1"/>
    <property type="molecule type" value="Genomic_DNA"/>
</dbReference>
<evidence type="ECO:0008006" key="3">
    <source>
        <dbReference type="Google" id="ProtNLM"/>
    </source>
</evidence>
<reference evidence="1 2" key="1">
    <citation type="submission" date="2016-10" db="EMBL/GenBank/DDBJ databases">
        <authorList>
            <person name="de Groot N.N."/>
        </authorList>
    </citation>
    <scope>NUCLEOTIDE SEQUENCE [LARGE SCALE GENOMIC DNA]</scope>
    <source>
        <strain evidence="2">E92,LMG 26720,CCM 7988</strain>
    </source>
</reference>
<evidence type="ECO:0000313" key="1">
    <source>
        <dbReference type="EMBL" id="SFQ21870.1"/>
    </source>
</evidence>